<feature type="non-terminal residue" evidence="1">
    <location>
        <position position="1"/>
    </location>
</feature>
<proteinExistence type="predicted"/>
<keyword evidence="2" id="KW-1185">Reference proteome</keyword>
<organism evidence="1 2">
    <name type="scientific">Tuber magnatum</name>
    <name type="common">white Piedmont truffle</name>
    <dbReference type="NCBI Taxonomy" id="42249"/>
    <lineage>
        <taxon>Eukaryota</taxon>
        <taxon>Fungi</taxon>
        <taxon>Dikarya</taxon>
        <taxon>Ascomycota</taxon>
        <taxon>Pezizomycotina</taxon>
        <taxon>Pezizomycetes</taxon>
        <taxon>Pezizales</taxon>
        <taxon>Tuberaceae</taxon>
        <taxon>Tuber</taxon>
    </lineage>
</organism>
<dbReference type="AlphaFoldDB" id="A0A317ST74"/>
<dbReference type="Proteomes" id="UP000246991">
    <property type="component" value="Unassembled WGS sequence"/>
</dbReference>
<gene>
    <name evidence="1" type="ORF">C7212DRAFT_191164</name>
</gene>
<protein>
    <submittedName>
        <fullName evidence="1">Uncharacterized protein</fullName>
    </submittedName>
</protein>
<name>A0A317ST74_9PEZI</name>
<sequence length="97" mass="10995">QRALAGDPVVLKAYFNKLLNLIKFYKLLHANMYNMKKKVFMMGVAMYCKIICRKNHSSSTLTEDSSSEWVTVIETVSGDGPVLHPMIINKGKVHYMG</sequence>
<reference evidence="1 2" key="1">
    <citation type="submission" date="2018-03" db="EMBL/GenBank/DDBJ databases">
        <title>Genomes of Pezizomycetes fungi and the evolution of truffles.</title>
        <authorList>
            <person name="Murat C."/>
            <person name="Payen T."/>
            <person name="Noel B."/>
            <person name="Kuo A."/>
            <person name="Martin F.M."/>
        </authorList>
    </citation>
    <scope>NUCLEOTIDE SEQUENCE [LARGE SCALE GENOMIC DNA]</scope>
    <source>
        <strain evidence="1">091103-1</strain>
    </source>
</reference>
<dbReference type="EMBL" id="PYWC01000031">
    <property type="protein sequence ID" value="PWW76596.1"/>
    <property type="molecule type" value="Genomic_DNA"/>
</dbReference>
<comment type="caution">
    <text evidence="1">The sequence shown here is derived from an EMBL/GenBank/DDBJ whole genome shotgun (WGS) entry which is preliminary data.</text>
</comment>
<evidence type="ECO:0000313" key="2">
    <source>
        <dbReference type="Proteomes" id="UP000246991"/>
    </source>
</evidence>
<evidence type="ECO:0000313" key="1">
    <source>
        <dbReference type="EMBL" id="PWW76596.1"/>
    </source>
</evidence>
<accession>A0A317ST74</accession>